<gene>
    <name evidence="1" type="ORF">JK363_08545</name>
</gene>
<dbReference type="Proteomes" id="UP000634229">
    <property type="component" value="Unassembled WGS sequence"/>
</dbReference>
<sequence length="69" mass="7715">MSDDLTYEDEARLTSRTVSMLLADPFSSFGDIKAATVTMQRALDDLVMVAESRQRQLDRLTDGPAQHPE</sequence>
<organism evidence="1 2">
    <name type="scientific">Streptomyces coffeae</name>
    <dbReference type="NCBI Taxonomy" id="621382"/>
    <lineage>
        <taxon>Bacteria</taxon>
        <taxon>Bacillati</taxon>
        <taxon>Actinomycetota</taxon>
        <taxon>Actinomycetes</taxon>
        <taxon>Kitasatosporales</taxon>
        <taxon>Streptomycetaceae</taxon>
        <taxon>Streptomyces</taxon>
    </lineage>
</organism>
<reference evidence="1 2" key="1">
    <citation type="submission" date="2021-01" db="EMBL/GenBank/DDBJ databases">
        <title>WGS of actinomycetes isolated from Thailand.</title>
        <authorList>
            <person name="Thawai C."/>
        </authorList>
    </citation>
    <scope>NUCLEOTIDE SEQUENCE [LARGE SCALE GENOMIC DNA]</scope>
    <source>
        <strain evidence="1 2">CA1R205</strain>
    </source>
</reference>
<evidence type="ECO:0000313" key="1">
    <source>
        <dbReference type="EMBL" id="MBL1096710.1"/>
    </source>
</evidence>
<dbReference type="RefSeq" id="WP_201873386.1">
    <property type="nucleotide sequence ID" value="NZ_JAERRF010000004.1"/>
</dbReference>
<protein>
    <submittedName>
        <fullName evidence="1">Uncharacterized protein</fullName>
    </submittedName>
</protein>
<comment type="caution">
    <text evidence="1">The sequence shown here is derived from an EMBL/GenBank/DDBJ whole genome shotgun (WGS) entry which is preliminary data.</text>
</comment>
<dbReference type="EMBL" id="JAERRF010000004">
    <property type="protein sequence ID" value="MBL1096710.1"/>
    <property type="molecule type" value="Genomic_DNA"/>
</dbReference>
<keyword evidence="2" id="KW-1185">Reference proteome</keyword>
<evidence type="ECO:0000313" key="2">
    <source>
        <dbReference type="Proteomes" id="UP000634229"/>
    </source>
</evidence>
<accession>A0ABS1N9G1</accession>
<proteinExistence type="predicted"/>
<name>A0ABS1N9G1_9ACTN</name>